<evidence type="ECO:0000259" key="9">
    <source>
        <dbReference type="PROSITE" id="PS50842"/>
    </source>
</evidence>
<dbReference type="PRINTS" id="PR01225">
    <property type="entry name" value="EXPANSNFAMLY"/>
</dbReference>
<dbReference type="InParanoid" id="A0A2K2AXT1"/>
<evidence type="ECO:0000259" key="10">
    <source>
        <dbReference type="PROSITE" id="PS50843"/>
    </source>
</evidence>
<dbReference type="PRINTS" id="PR01226">
    <property type="entry name" value="EXPANSIN"/>
</dbReference>
<dbReference type="GO" id="GO:0009664">
    <property type="term" value="P:plant-type cell wall organization"/>
    <property type="evidence" value="ECO:0007669"/>
    <property type="project" value="InterPro"/>
</dbReference>
<keyword evidence="8" id="KW-1133">Transmembrane helix</keyword>
<organism evidence="11 12">
    <name type="scientific">Populus trichocarpa</name>
    <name type="common">Western balsam poplar</name>
    <name type="synonym">Populus balsamifera subsp. trichocarpa</name>
    <dbReference type="NCBI Taxonomy" id="3694"/>
    <lineage>
        <taxon>Eukaryota</taxon>
        <taxon>Viridiplantae</taxon>
        <taxon>Streptophyta</taxon>
        <taxon>Embryophyta</taxon>
        <taxon>Tracheophyta</taxon>
        <taxon>Spermatophyta</taxon>
        <taxon>Magnoliopsida</taxon>
        <taxon>eudicotyledons</taxon>
        <taxon>Gunneridae</taxon>
        <taxon>Pentapetalae</taxon>
        <taxon>rosids</taxon>
        <taxon>fabids</taxon>
        <taxon>Malpighiales</taxon>
        <taxon>Salicaceae</taxon>
        <taxon>Saliceae</taxon>
        <taxon>Populus</taxon>
    </lineage>
</organism>
<evidence type="ECO:0000256" key="4">
    <source>
        <dbReference type="ARBA" id="ARBA00022729"/>
    </source>
</evidence>
<dbReference type="InterPro" id="IPR002963">
    <property type="entry name" value="Expansin"/>
</dbReference>
<dbReference type="InterPro" id="IPR007112">
    <property type="entry name" value="Expansin/allergen_DPBB_dom"/>
</dbReference>
<keyword evidence="2 7" id="KW-0134">Cell wall</keyword>
<dbReference type="Proteomes" id="UP000006729">
    <property type="component" value="Chromosome 4"/>
</dbReference>
<feature type="domain" description="Expansin-like EG45" evidence="9">
    <location>
        <begin position="143"/>
        <end position="257"/>
    </location>
</feature>
<sequence length="349" mass="39404">MIDQSYPSSRACCTSLHFGLRSPKEPICQNFTVSSKGWPSNQQSYLHFSKEIRVISRRKGWSFSSLKTIISQRREEREKTRRKESHQVQIRILIVVAYQMGALKAMLLYLIIHQTWKITADDEEWKSATATYVKETNGSIVVEGACGYADLHKATYGKYSAGLSSMLFNRGSTCGACFEVRCVDHILWCLQGSPSVILTATDFCPPNYGLSADYGGWCNFPKEHFDMSEAAFTEIAEKKADIVPVQHRRVKCERRGGLRFTVSGNFHFYQVLISNVGLDGEVIAVKVKGSKTAWIPMARNWGQNWQSNVNLIGQPLSFEVTTSSRKTLTSYNVAPANWQFGQTFEGKQF</sequence>
<keyword evidence="3 7" id="KW-0964">Secreted</keyword>
<keyword evidence="8" id="KW-0812">Transmembrane</keyword>
<evidence type="ECO:0000313" key="11">
    <source>
        <dbReference type="EMBL" id="PNT42329.1"/>
    </source>
</evidence>
<proteinExistence type="inferred from homology"/>
<dbReference type="SMR" id="A0A2K2AXT1"/>
<dbReference type="InterPro" id="IPR007117">
    <property type="entry name" value="Expansin_CBD"/>
</dbReference>
<dbReference type="Pfam" id="PF01357">
    <property type="entry name" value="Expansin_C"/>
    <property type="match status" value="1"/>
</dbReference>
<dbReference type="STRING" id="3694.A0A2K2AXT1"/>
<dbReference type="SUPFAM" id="SSF49590">
    <property type="entry name" value="PHL pollen allergen"/>
    <property type="match status" value="1"/>
</dbReference>
<comment type="similarity">
    <text evidence="1 7">Belongs to the expansin family. Expansin A subfamily.</text>
</comment>
<dbReference type="Pfam" id="PF03330">
    <property type="entry name" value="DPBB_1"/>
    <property type="match status" value="1"/>
</dbReference>
<dbReference type="SUPFAM" id="SSF50685">
    <property type="entry name" value="Barwin-like endoglucanases"/>
    <property type="match status" value="1"/>
</dbReference>
<dbReference type="SMART" id="SM00837">
    <property type="entry name" value="DPBB_1"/>
    <property type="match status" value="1"/>
</dbReference>
<dbReference type="CDD" id="cd22274">
    <property type="entry name" value="DPBB_EXPA_N"/>
    <property type="match status" value="1"/>
</dbReference>
<keyword evidence="6 7" id="KW-0961">Cell wall biogenesis/degradation</keyword>
<evidence type="ECO:0000256" key="2">
    <source>
        <dbReference type="ARBA" id="ARBA00022512"/>
    </source>
</evidence>
<keyword evidence="12" id="KW-1185">Reference proteome</keyword>
<evidence type="ECO:0000256" key="3">
    <source>
        <dbReference type="ARBA" id="ARBA00022525"/>
    </source>
</evidence>
<dbReference type="GO" id="GO:0009653">
    <property type="term" value="P:anatomical structure morphogenesis"/>
    <property type="evidence" value="ECO:0007669"/>
    <property type="project" value="UniProtKB-ARBA"/>
</dbReference>
<dbReference type="GO" id="GO:0005576">
    <property type="term" value="C:extracellular region"/>
    <property type="evidence" value="ECO:0007669"/>
    <property type="project" value="InterPro"/>
</dbReference>
<dbReference type="InterPro" id="IPR007118">
    <property type="entry name" value="Expan_Lol_pI"/>
</dbReference>
<protein>
    <recommendedName>
        <fullName evidence="7">Expansin</fullName>
    </recommendedName>
</protein>
<dbReference type="ExpressionAtlas" id="A0A2K2AXT1">
    <property type="expression patterns" value="baseline and differential"/>
</dbReference>
<dbReference type="InterPro" id="IPR009009">
    <property type="entry name" value="RlpA-like_DPBB"/>
</dbReference>
<dbReference type="Gene3D" id="2.40.40.10">
    <property type="entry name" value="RlpA-like domain"/>
    <property type="match status" value="1"/>
</dbReference>
<keyword evidence="5 8" id="KW-0472">Membrane</keyword>
<gene>
    <name evidence="11" type="ORF">POPTR_004G208300</name>
</gene>
<keyword evidence="4" id="KW-0732">Signal</keyword>
<accession>A0A2K2AXT1</accession>
<dbReference type="Gene3D" id="2.60.40.760">
    <property type="entry name" value="Expansin, cellulose-binding-like domain"/>
    <property type="match status" value="1"/>
</dbReference>
<dbReference type="InterPro" id="IPR036749">
    <property type="entry name" value="Expansin_CBD_sf"/>
</dbReference>
<evidence type="ECO:0000256" key="1">
    <source>
        <dbReference type="ARBA" id="ARBA00005392"/>
    </source>
</evidence>
<dbReference type="FunFam" id="2.60.40.760:FF:000001">
    <property type="entry name" value="Expansin"/>
    <property type="match status" value="1"/>
</dbReference>
<dbReference type="AlphaFoldDB" id="A0A2K2AXT1"/>
<dbReference type="PROSITE" id="PS50843">
    <property type="entry name" value="EXPANSIN_CBD"/>
    <property type="match status" value="1"/>
</dbReference>
<dbReference type="PROSITE" id="PS50842">
    <property type="entry name" value="EXPANSIN_EG45"/>
    <property type="match status" value="1"/>
</dbReference>
<dbReference type="GO" id="GO:0016020">
    <property type="term" value="C:membrane"/>
    <property type="evidence" value="ECO:0007669"/>
    <property type="project" value="UniProtKB-SubCell"/>
</dbReference>
<evidence type="ECO:0000256" key="8">
    <source>
        <dbReference type="SAM" id="Phobius"/>
    </source>
</evidence>
<dbReference type="InterPro" id="IPR036908">
    <property type="entry name" value="RlpA-like_sf"/>
</dbReference>
<comment type="subcellular location">
    <subcellularLocation>
        <location evidence="7">Secreted</location>
        <location evidence="7">Cell wall</location>
    </subcellularLocation>
    <subcellularLocation>
        <location evidence="7">Membrane</location>
        <topology evidence="7">Peripheral membrane protein</topology>
    </subcellularLocation>
</comment>
<dbReference type="OMA" id="TITIRWI"/>
<name>A0A2K2AXT1_POPTR</name>
<reference evidence="11 12" key="1">
    <citation type="journal article" date="2006" name="Science">
        <title>The genome of black cottonwood, Populus trichocarpa (Torr. &amp; Gray).</title>
        <authorList>
            <person name="Tuskan G.A."/>
            <person name="Difazio S."/>
            <person name="Jansson S."/>
            <person name="Bohlmann J."/>
            <person name="Grigoriev I."/>
            <person name="Hellsten U."/>
            <person name="Putnam N."/>
            <person name="Ralph S."/>
            <person name="Rombauts S."/>
            <person name="Salamov A."/>
            <person name="Schein J."/>
            <person name="Sterck L."/>
            <person name="Aerts A."/>
            <person name="Bhalerao R.R."/>
            <person name="Bhalerao R.P."/>
            <person name="Blaudez D."/>
            <person name="Boerjan W."/>
            <person name="Brun A."/>
            <person name="Brunner A."/>
            <person name="Busov V."/>
            <person name="Campbell M."/>
            <person name="Carlson J."/>
            <person name="Chalot M."/>
            <person name="Chapman J."/>
            <person name="Chen G.L."/>
            <person name="Cooper D."/>
            <person name="Coutinho P.M."/>
            <person name="Couturier J."/>
            <person name="Covert S."/>
            <person name="Cronk Q."/>
            <person name="Cunningham R."/>
            <person name="Davis J."/>
            <person name="Degroeve S."/>
            <person name="Dejardin A."/>
            <person name="Depamphilis C."/>
            <person name="Detter J."/>
            <person name="Dirks B."/>
            <person name="Dubchak I."/>
            <person name="Duplessis S."/>
            <person name="Ehlting J."/>
            <person name="Ellis B."/>
            <person name="Gendler K."/>
            <person name="Goodstein D."/>
            <person name="Gribskov M."/>
            <person name="Grimwood J."/>
            <person name="Groover A."/>
            <person name="Gunter L."/>
            <person name="Hamberger B."/>
            <person name="Heinze B."/>
            <person name="Helariutta Y."/>
            <person name="Henrissat B."/>
            <person name="Holligan D."/>
            <person name="Holt R."/>
            <person name="Huang W."/>
            <person name="Islam-Faridi N."/>
            <person name="Jones S."/>
            <person name="Jones-Rhoades M."/>
            <person name="Jorgensen R."/>
            <person name="Joshi C."/>
            <person name="Kangasjarvi J."/>
            <person name="Karlsson J."/>
            <person name="Kelleher C."/>
            <person name="Kirkpatrick R."/>
            <person name="Kirst M."/>
            <person name="Kohler A."/>
            <person name="Kalluri U."/>
            <person name="Larimer F."/>
            <person name="Leebens-Mack J."/>
            <person name="Leple J.C."/>
            <person name="Locascio P."/>
            <person name="Lou Y."/>
            <person name="Lucas S."/>
            <person name="Martin F."/>
            <person name="Montanini B."/>
            <person name="Napoli C."/>
            <person name="Nelson D.R."/>
            <person name="Nelson C."/>
            <person name="Nieminen K."/>
            <person name="Nilsson O."/>
            <person name="Pereda V."/>
            <person name="Peter G."/>
            <person name="Philippe R."/>
            <person name="Pilate G."/>
            <person name="Poliakov A."/>
            <person name="Razumovskaya J."/>
            <person name="Richardson P."/>
            <person name="Rinaldi C."/>
            <person name="Ritland K."/>
            <person name="Rouze P."/>
            <person name="Ryaboy D."/>
            <person name="Schmutz J."/>
            <person name="Schrader J."/>
            <person name="Segerman B."/>
            <person name="Shin H."/>
            <person name="Siddiqui A."/>
            <person name="Sterky F."/>
            <person name="Terry A."/>
            <person name="Tsai C.J."/>
            <person name="Uberbacher E."/>
            <person name="Unneberg P."/>
            <person name="Vahala J."/>
            <person name="Wall K."/>
            <person name="Wessler S."/>
            <person name="Yang G."/>
            <person name="Yin T."/>
            <person name="Douglas C."/>
            <person name="Marra M."/>
            <person name="Sandberg G."/>
            <person name="Van de Peer Y."/>
            <person name="Rokhsar D."/>
        </authorList>
    </citation>
    <scope>NUCLEOTIDE SEQUENCE [LARGE SCALE GENOMIC DNA]</scope>
    <source>
        <strain evidence="12">cv. Nisqually</strain>
    </source>
</reference>
<evidence type="ECO:0000256" key="6">
    <source>
        <dbReference type="ARBA" id="ARBA00023316"/>
    </source>
</evidence>
<dbReference type="PANTHER" id="PTHR31867">
    <property type="entry name" value="EXPANSIN-A15"/>
    <property type="match status" value="1"/>
</dbReference>
<feature type="domain" description="Expansin-like CBD" evidence="10">
    <location>
        <begin position="267"/>
        <end position="346"/>
    </location>
</feature>
<evidence type="ECO:0000256" key="5">
    <source>
        <dbReference type="ARBA" id="ARBA00023136"/>
    </source>
</evidence>
<evidence type="ECO:0000256" key="7">
    <source>
        <dbReference type="RuleBase" id="RU365023"/>
    </source>
</evidence>
<dbReference type="OrthoDB" id="5823761at2759"/>
<comment type="function">
    <text evidence="7">Causes loosening and extension of plant cell walls by disrupting non-covalent bonding between cellulose microfibrils and matrix glucans. No enzymatic activity has been found.</text>
</comment>
<evidence type="ECO:0000313" key="12">
    <source>
        <dbReference type="Proteomes" id="UP000006729"/>
    </source>
</evidence>
<feature type="transmembrane region" description="Helical" evidence="8">
    <location>
        <begin position="90"/>
        <end position="112"/>
    </location>
</feature>
<dbReference type="EMBL" id="CM009293">
    <property type="protein sequence ID" value="PNT42329.1"/>
    <property type="molecule type" value="Genomic_DNA"/>
</dbReference>
<dbReference type="Gramene" id="Potri.004G208300.1.v4.1">
    <property type="protein sequence ID" value="Potri.004G208300.1.v4.1"/>
    <property type="gene ID" value="Potri.004G208300.v4.1"/>
</dbReference>